<dbReference type="CDD" id="cd00051">
    <property type="entry name" value="EFh"/>
    <property type="match status" value="1"/>
</dbReference>
<evidence type="ECO:0000259" key="1">
    <source>
        <dbReference type="PROSITE" id="PS50222"/>
    </source>
</evidence>
<reference evidence="2 3" key="1">
    <citation type="submission" date="2018-07" db="EMBL/GenBank/DDBJ databases">
        <title>Genomic Encyclopedia of Type Strains, Phase IV (KMG-IV): sequencing the most valuable type-strain genomes for metagenomic binning, comparative biology and taxonomic classification.</title>
        <authorList>
            <person name="Goeker M."/>
        </authorList>
    </citation>
    <scope>NUCLEOTIDE SEQUENCE [LARGE SCALE GENOMIC DNA]</scope>
    <source>
        <strain evidence="2 3">DSM 44290</strain>
    </source>
</reference>
<dbReference type="STRING" id="1210086.GCA_001613105_04168"/>
<dbReference type="Pfam" id="PF13499">
    <property type="entry name" value="EF-hand_7"/>
    <property type="match status" value="1"/>
</dbReference>
<keyword evidence="3" id="KW-1185">Reference proteome</keyword>
<accession>A0A370I510</accession>
<evidence type="ECO:0000313" key="3">
    <source>
        <dbReference type="Proteomes" id="UP000254869"/>
    </source>
</evidence>
<organism evidence="2 3">
    <name type="scientific">Nocardia pseudobrasiliensis</name>
    <dbReference type="NCBI Taxonomy" id="45979"/>
    <lineage>
        <taxon>Bacteria</taxon>
        <taxon>Bacillati</taxon>
        <taxon>Actinomycetota</taxon>
        <taxon>Actinomycetes</taxon>
        <taxon>Mycobacteriales</taxon>
        <taxon>Nocardiaceae</taxon>
        <taxon>Nocardia</taxon>
    </lineage>
</organism>
<dbReference type="EMBL" id="QQBC01000005">
    <property type="protein sequence ID" value="RDI65803.1"/>
    <property type="molecule type" value="Genomic_DNA"/>
</dbReference>
<dbReference type="SUPFAM" id="SSF47473">
    <property type="entry name" value="EF-hand"/>
    <property type="match status" value="1"/>
</dbReference>
<dbReference type="PROSITE" id="PS50222">
    <property type="entry name" value="EF_HAND_2"/>
    <property type="match status" value="2"/>
</dbReference>
<name>A0A370I510_9NOCA</name>
<dbReference type="AlphaFoldDB" id="A0A370I510"/>
<dbReference type="InterPro" id="IPR002048">
    <property type="entry name" value="EF_hand_dom"/>
</dbReference>
<feature type="domain" description="EF-hand" evidence="1">
    <location>
        <begin position="9"/>
        <end position="44"/>
    </location>
</feature>
<dbReference type="Proteomes" id="UP000254869">
    <property type="component" value="Unassembled WGS sequence"/>
</dbReference>
<sequence length="180" mass="19427">MSDNAVSDALSSRIRTRFDMLDANHNGVLEESDFHMLAERIITGLGEPPTSAKARAVRESHQGYWQGLSAHADNNGDGVVDIDEYLAAVTDPAANMAYLRPYAEAMAAICDRNDDGLIDRAEYAAYMRLIGFDADNAAAMFAKLDTSGTGAITATEWAEVICRYYTSPAEDPIADLLVGA</sequence>
<comment type="caution">
    <text evidence="2">The sequence shown here is derived from an EMBL/GenBank/DDBJ whole genome shotgun (WGS) entry which is preliminary data.</text>
</comment>
<dbReference type="GO" id="GO:0005509">
    <property type="term" value="F:calcium ion binding"/>
    <property type="evidence" value="ECO:0007669"/>
    <property type="project" value="InterPro"/>
</dbReference>
<evidence type="ECO:0000313" key="2">
    <source>
        <dbReference type="EMBL" id="RDI65803.1"/>
    </source>
</evidence>
<dbReference type="PROSITE" id="PS00018">
    <property type="entry name" value="EF_HAND_1"/>
    <property type="match status" value="4"/>
</dbReference>
<protein>
    <submittedName>
        <fullName evidence="2">Ca2+-binding EF-hand superfamily protein</fullName>
    </submittedName>
</protein>
<dbReference type="Gene3D" id="1.10.238.10">
    <property type="entry name" value="EF-hand"/>
    <property type="match status" value="1"/>
</dbReference>
<proteinExistence type="predicted"/>
<dbReference type="InterPro" id="IPR018247">
    <property type="entry name" value="EF_Hand_1_Ca_BS"/>
</dbReference>
<feature type="domain" description="EF-hand" evidence="1">
    <location>
        <begin position="98"/>
        <end position="133"/>
    </location>
</feature>
<dbReference type="InterPro" id="IPR011992">
    <property type="entry name" value="EF-hand-dom_pair"/>
</dbReference>
<dbReference type="SMART" id="SM00054">
    <property type="entry name" value="EFh"/>
    <property type="match status" value="4"/>
</dbReference>
<dbReference type="RefSeq" id="WP_082876045.1">
    <property type="nucleotide sequence ID" value="NZ_QQBC01000005.1"/>
</dbReference>
<gene>
    <name evidence="2" type="ORF">DFR76_105119</name>
</gene>